<dbReference type="EMBL" id="CP029425">
    <property type="protein sequence ID" value="AWL92569.1"/>
    <property type="molecule type" value="Genomic_DNA"/>
</dbReference>
<protein>
    <submittedName>
        <fullName evidence="2">Uncharacterized protein</fullName>
    </submittedName>
</protein>
<organism evidence="2 3">
    <name type="scientific">Bradyrhizobium ottawaense</name>
    <dbReference type="NCBI Taxonomy" id="931866"/>
    <lineage>
        <taxon>Bacteria</taxon>
        <taxon>Pseudomonadati</taxon>
        <taxon>Pseudomonadota</taxon>
        <taxon>Alphaproteobacteria</taxon>
        <taxon>Hyphomicrobiales</taxon>
        <taxon>Nitrobacteraceae</taxon>
        <taxon>Bradyrhizobium</taxon>
    </lineage>
</organism>
<evidence type="ECO:0000313" key="3">
    <source>
        <dbReference type="Proteomes" id="UP000215703"/>
    </source>
</evidence>
<dbReference type="RefSeq" id="WP_095425333.1">
    <property type="nucleotide sequence ID" value="NZ_CP029425.2"/>
</dbReference>
<evidence type="ECO:0000256" key="1">
    <source>
        <dbReference type="SAM" id="SignalP"/>
    </source>
</evidence>
<keyword evidence="1" id="KW-0732">Signal</keyword>
<reference evidence="2 3" key="2">
    <citation type="journal article" date="2017" name="Syst. Appl. Microbiol.">
        <title>Soybeans inoculated with root zone soils of Canadian native legumes harbour diverse and novel Bradyrhizobium spp. that possess agricultural potential.</title>
        <authorList>
            <person name="Bromfield E.S.P."/>
            <person name="Cloutier S."/>
            <person name="Tambong J.T."/>
            <person name="Tran Thi T.V."/>
        </authorList>
    </citation>
    <scope>NUCLEOTIDE SEQUENCE [LARGE SCALE GENOMIC DNA]</scope>
    <source>
        <strain evidence="2 3">OO99</strain>
    </source>
</reference>
<dbReference type="AlphaFoldDB" id="A0A2U8P4D4"/>
<reference evidence="2 3" key="1">
    <citation type="journal article" date="2014" name="Int. J. Syst. Evol. Microbiol.">
        <title>Bradyrhizobium ottawaense sp. nov., a symbiotic nitrogen fixing bacterium from root nodules of soybeans in Canada.</title>
        <authorList>
            <person name="Yu X."/>
            <person name="Cloutier S."/>
            <person name="Tambong J.T."/>
            <person name="Bromfield E.S."/>
        </authorList>
    </citation>
    <scope>NUCLEOTIDE SEQUENCE [LARGE SCALE GENOMIC DNA]</scope>
    <source>
        <strain evidence="2 3">OO99</strain>
    </source>
</reference>
<feature type="signal peptide" evidence="1">
    <location>
        <begin position="1"/>
        <end position="21"/>
    </location>
</feature>
<name>A0A2U8P4D4_9BRAD</name>
<sequence>MIARLLVITLILWCFSTQAPAQAQWETAQPTVKQANGKLTTRREATGKPAPVAGGSCDFGVVITTGDEFTVQTTGLTIFQNKKTVVPIPGWGLSDLIFARTRAAIPAGASVLPAKFPPHDESKDTLKDRLVRDPNAELAGYMREAVKGTNCRHYIQILNAISPIGSSSYTVRGFGILNQDVVLGRRIFLHALAFIRIFDGRAFAIVRQSSALINLDHSLAVQRFLGKLVGGPYRELPAESFPTRPEDAADNPALRDGVRAMLAESLDKTLPLLLGRRPAARQSDTEQR</sequence>
<gene>
    <name evidence="2" type="ORF">CIT37_10375</name>
</gene>
<accession>A0A2U8P4D4</accession>
<dbReference type="Proteomes" id="UP000215703">
    <property type="component" value="Chromosome"/>
</dbReference>
<proteinExistence type="predicted"/>
<feature type="chain" id="PRO_5015848471" evidence="1">
    <location>
        <begin position="22"/>
        <end position="288"/>
    </location>
</feature>
<dbReference type="KEGG" id="bot:CIT37_10375"/>
<evidence type="ECO:0000313" key="2">
    <source>
        <dbReference type="EMBL" id="AWL92569.1"/>
    </source>
</evidence>
<dbReference type="GeneID" id="92963031"/>